<dbReference type="GO" id="GO:0016788">
    <property type="term" value="F:hydrolase activity, acting on ester bonds"/>
    <property type="evidence" value="ECO:0007669"/>
    <property type="project" value="InterPro"/>
</dbReference>
<dbReference type="InterPro" id="IPR001087">
    <property type="entry name" value="GDSL"/>
</dbReference>
<organism evidence="6 7">
    <name type="scientific">Senna tora</name>
    <dbReference type="NCBI Taxonomy" id="362788"/>
    <lineage>
        <taxon>Eukaryota</taxon>
        <taxon>Viridiplantae</taxon>
        <taxon>Streptophyta</taxon>
        <taxon>Embryophyta</taxon>
        <taxon>Tracheophyta</taxon>
        <taxon>Spermatophyta</taxon>
        <taxon>Magnoliopsida</taxon>
        <taxon>eudicotyledons</taxon>
        <taxon>Gunneridae</taxon>
        <taxon>Pentapetalae</taxon>
        <taxon>rosids</taxon>
        <taxon>fabids</taxon>
        <taxon>Fabales</taxon>
        <taxon>Fabaceae</taxon>
        <taxon>Caesalpinioideae</taxon>
        <taxon>Cassia clade</taxon>
        <taxon>Senna</taxon>
    </lineage>
</organism>
<gene>
    <name evidence="6" type="ORF">G2W53_023450</name>
</gene>
<name>A0A834TA42_9FABA</name>
<dbReference type="InterPro" id="IPR036514">
    <property type="entry name" value="SGNH_hydro_sf"/>
</dbReference>
<evidence type="ECO:0000256" key="5">
    <source>
        <dbReference type="SAM" id="SignalP"/>
    </source>
</evidence>
<feature type="chain" id="PRO_5032607007" evidence="5">
    <location>
        <begin position="27"/>
        <end position="388"/>
    </location>
</feature>
<dbReference type="GO" id="GO:0009570">
    <property type="term" value="C:chloroplast stroma"/>
    <property type="evidence" value="ECO:0007669"/>
    <property type="project" value="TreeGrafter"/>
</dbReference>
<evidence type="ECO:0000256" key="1">
    <source>
        <dbReference type="ARBA" id="ARBA00008668"/>
    </source>
</evidence>
<dbReference type="EMBL" id="JAAIUW010000008">
    <property type="protein sequence ID" value="KAF7817995.1"/>
    <property type="molecule type" value="Genomic_DNA"/>
</dbReference>
<dbReference type="AlphaFoldDB" id="A0A834TA42"/>
<comment type="similarity">
    <text evidence="1">Belongs to the 'GDSL' lipolytic enzyme family.</text>
</comment>
<keyword evidence="3" id="KW-0378">Hydrolase</keyword>
<dbReference type="Proteomes" id="UP000634136">
    <property type="component" value="Unassembled WGS sequence"/>
</dbReference>
<evidence type="ECO:0000313" key="6">
    <source>
        <dbReference type="EMBL" id="KAF7817995.1"/>
    </source>
</evidence>
<keyword evidence="7" id="KW-1185">Reference proteome</keyword>
<proteinExistence type="inferred from homology"/>
<feature type="signal peptide" evidence="5">
    <location>
        <begin position="1"/>
        <end position="26"/>
    </location>
</feature>
<comment type="caution">
    <text evidence="6">The sequence shown here is derived from an EMBL/GenBank/DDBJ whole genome shotgun (WGS) entry which is preliminary data.</text>
</comment>
<dbReference type="CDD" id="cd01837">
    <property type="entry name" value="SGNH_plant_lipase_like"/>
    <property type="match status" value="1"/>
</dbReference>
<reference evidence="6" key="1">
    <citation type="submission" date="2020-09" db="EMBL/GenBank/DDBJ databases">
        <title>Genome-Enabled Discovery of Anthraquinone Biosynthesis in Senna tora.</title>
        <authorList>
            <person name="Kang S.-H."/>
            <person name="Pandey R.P."/>
            <person name="Lee C.-M."/>
            <person name="Sim J.-S."/>
            <person name="Jeong J.-T."/>
            <person name="Choi B.-S."/>
            <person name="Jung M."/>
            <person name="Ginzburg D."/>
            <person name="Zhao K."/>
            <person name="Won S.Y."/>
            <person name="Oh T.-J."/>
            <person name="Yu Y."/>
            <person name="Kim N.-H."/>
            <person name="Lee O.R."/>
            <person name="Lee T.-H."/>
            <person name="Bashyal P."/>
            <person name="Kim T.-S."/>
            <person name="Lee W.-H."/>
            <person name="Kawkins C."/>
            <person name="Kim C.-K."/>
            <person name="Kim J.S."/>
            <person name="Ahn B.O."/>
            <person name="Rhee S.Y."/>
            <person name="Sohng J.K."/>
        </authorList>
    </citation>
    <scope>NUCLEOTIDE SEQUENCE</scope>
    <source>
        <tissue evidence="6">Leaf</tissue>
    </source>
</reference>
<keyword evidence="4" id="KW-0325">Glycoprotein</keyword>
<dbReference type="PANTHER" id="PTHR22835">
    <property type="entry name" value="ZINC FINGER FYVE DOMAIN CONTAINING PROTEIN"/>
    <property type="match status" value="1"/>
</dbReference>
<dbReference type="Gene3D" id="3.40.50.1110">
    <property type="entry name" value="SGNH hydrolase"/>
    <property type="match status" value="1"/>
</dbReference>
<dbReference type="Pfam" id="PF00657">
    <property type="entry name" value="Lipase_GDSL"/>
    <property type="match status" value="1"/>
</dbReference>
<dbReference type="OrthoDB" id="655468at2759"/>
<dbReference type="InterPro" id="IPR035669">
    <property type="entry name" value="SGNH_plant_lipase-like"/>
</dbReference>
<dbReference type="SUPFAM" id="SSF52266">
    <property type="entry name" value="SGNH hydrolase"/>
    <property type="match status" value="1"/>
</dbReference>
<sequence length="388" mass="42591">MGSHSLALSFLTMFITSLPFLAVAQAQAQAQCNKDAVVFVFGDSNSDTGGLASGLGFPINLPNGRTFFHRSTGRLSDGRLVIDFLYRRKSKVREYNQNDTGITSPASQSLNVSLLTPYLDALSGSTFSNGANFAVVGSSTLPKYLPFALNIQVMQFLHFKARTLELIAAGARNLMNEEGFRNALYMIDIGQNDIADSFANNLTYVQVVKKIPSIIAEIENAVKILYNEGGRKFWVHNTGPSGCLPKIISLPQKKDVDSLGCLSSHNKAARLFNEALLHMSQKLRTELKDATLVYVDIYSIKYDLIANATKYGFSNPLMACCGYGGPPYNFDKRVTCGQPGCEVCGEGSRYVNWDGIHYTEAANAMVASRILSMAYSTPRTPFDFFCHH</sequence>
<dbReference type="PANTHER" id="PTHR22835:SF275">
    <property type="entry name" value="OS01G0331100 PROTEIN"/>
    <property type="match status" value="1"/>
</dbReference>
<evidence type="ECO:0000256" key="4">
    <source>
        <dbReference type="ARBA" id="ARBA00023180"/>
    </source>
</evidence>
<evidence type="ECO:0000313" key="7">
    <source>
        <dbReference type="Proteomes" id="UP000634136"/>
    </source>
</evidence>
<protein>
    <submittedName>
        <fullName evidence="6">GDSL esterase/lipase</fullName>
    </submittedName>
</protein>
<keyword evidence="2 5" id="KW-0732">Signal</keyword>
<evidence type="ECO:0000256" key="3">
    <source>
        <dbReference type="ARBA" id="ARBA00022801"/>
    </source>
</evidence>
<evidence type="ECO:0000256" key="2">
    <source>
        <dbReference type="ARBA" id="ARBA00022729"/>
    </source>
</evidence>
<accession>A0A834TA42</accession>